<dbReference type="InterPro" id="IPR002403">
    <property type="entry name" value="Cyt_P450_E_grp-IV"/>
</dbReference>
<evidence type="ECO:0000256" key="4">
    <source>
        <dbReference type="ARBA" id="ARBA00022723"/>
    </source>
</evidence>
<evidence type="ECO:0000256" key="1">
    <source>
        <dbReference type="ARBA" id="ARBA00001971"/>
    </source>
</evidence>
<dbReference type="GO" id="GO:0020037">
    <property type="term" value="F:heme binding"/>
    <property type="evidence" value="ECO:0007669"/>
    <property type="project" value="InterPro"/>
</dbReference>
<accession>A0A9P9J4F8</accession>
<reference evidence="10" key="1">
    <citation type="journal article" date="2021" name="Nat. Commun.">
        <title>Genetic determinants of endophytism in the Arabidopsis root mycobiome.</title>
        <authorList>
            <person name="Mesny F."/>
            <person name="Miyauchi S."/>
            <person name="Thiergart T."/>
            <person name="Pickel B."/>
            <person name="Atanasova L."/>
            <person name="Karlsson M."/>
            <person name="Huettel B."/>
            <person name="Barry K.W."/>
            <person name="Haridas S."/>
            <person name="Chen C."/>
            <person name="Bauer D."/>
            <person name="Andreopoulos W."/>
            <person name="Pangilinan J."/>
            <person name="LaButti K."/>
            <person name="Riley R."/>
            <person name="Lipzen A."/>
            <person name="Clum A."/>
            <person name="Drula E."/>
            <person name="Henrissat B."/>
            <person name="Kohler A."/>
            <person name="Grigoriev I.V."/>
            <person name="Martin F.M."/>
            <person name="Hacquard S."/>
        </authorList>
    </citation>
    <scope>NUCLEOTIDE SEQUENCE</scope>
    <source>
        <strain evidence="10">MPI-CAGE-AT-0147</strain>
    </source>
</reference>
<dbReference type="InterPro" id="IPR050121">
    <property type="entry name" value="Cytochrome_P450_monoxygenase"/>
</dbReference>
<comment type="caution">
    <text evidence="10">The sequence shown here is derived from an EMBL/GenBank/DDBJ whole genome shotgun (WGS) entry which is preliminary data.</text>
</comment>
<keyword evidence="9" id="KW-0472">Membrane</keyword>
<dbReference type="InterPro" id="IPR017972">
    <property type="entry name" value="Cyt_P450_CS"/>
</dbReference>
<dbReference type="OrthoDB" id="1470350at2759"/>
<keyword evidence="4 7" id="KW-0479">Metal-binding</keyword>
<dbReference type="PRINTS" id="PR00465">
    <property type="entry name" value="EP450IV"/>
</dbReference>
<dbReference type="GO" id="GO:0016705">
    <property type="term" value="F:oxidoreductase activity, acting on paired donors, with incorporation or reduction of molecular oxygen"/>
    <property type="evidence" value="ECO:0007669"/>
    <property type="project" value="InterPro"/>
</dbReference>
<dbReference type="InterPro" id="IPR036396">
    <property type="entry name" value="Cyt_P450_sf"/>
</dbReference>
<evidence type="ECO:0000256" key="2">
    <source>
        <dbReference type="ARBA" id="ARBA00010617"/>
    </source>
</evidence>
<evidence type="ECO:0000313" key="10">
    <source>
        <dbReference type="EMBL" id="KAH7143624.1"/>
    </source>
</evidence>
<dbReference type="EMBL" id="JAGMUV010000009">
    <property type="protein sequence ID" value="KAH7143624.1"/>
    <property type="molecule type" value="Genomic_DNA"/>
</dbReference>
<evidence type="ECO:0000256" key="6">
    <source>
        <dbReference type="ARBA" id="ARBA00023033"/>
    </source>
</evidence>
<evidence type="ECO:0000256" key="9">
    <source>
        <dbReference type="SAM" id="Phobius"/>
    </source>
</evidence>
<protein>
    <submittedName>
        <fullName evidence="10">Cytochrome P450</fullName>
    </submittedName>
</protein>
<dbReference type="PANTHER" id="PTHR24305">
    <property type="entry name" value="CYTOCHROME P450"/>
    <property type="match status" value="1"/>
</dbReference>
<comment type="cofactor">
    <cofactor evidence="1 7">
        <name>heme</name>
        <dbReference type="ChEBI" id="CHEBI:30413"/>
    </cofactor>
</comment>
<organism evidence="10 11">
    <name type="scientific">Dactylonectria macrodidyma</name>
    <dbReference type="NCBI Taxonomy" id="307937"/>
    <lineage>
        <taxon>Eukaryota</taxon>
        <taxon>Fungi</taxon>
        <taxon>Dikarya</taxon>
        <taxon>Ascomycota</taxon>
        <taxon>Pezizomycotina</taxon>
        <taxon>Sordariomycetes</taxon>
        <taxon>Hypocreomycetidae</taxon>
        <taxon>Hypocreales</taxon>
        <taxon>Nectriaceae</taxon>
        <taxon>Dactylonectria</taxon>
    </lineage>
</organism>
<evidence type="ECO:0000256" key="3">
    <source>
        <dbReference type="ARBA" id="ARBA00022617"/>
    </source>
</evidence>
<evidence type="ECO:0000313" key="11">
    <source>
        <dbReference type="Proteomes" id="UP000738349"/>
    </source>
</evidence>
<feature type="transmembrane region" description="Helical" evidence="9">
    <location>
        <begin position="6"/>
        <end position="26"/>
    </location>
</feature>
<evidence type="ECO:0000256" key="8">
    <source>
        <dbReference type="RuleBase" id="RU000461"/>
    </source>
</evidence>
<keyword evidence="3 7" id="KW-0349">Heme</keyword>
<dbReference type="GO" id="GO:0005506">
    <property type="term" value="F:iron ion binding"/>
    <property type="evidence" value="ECO:0007669"/>
    <property type="project" value="InterPro"/>
</dbReference>
<dbReference type="AlphaFoldDB" id="A0A9P9J4F8"/>
<dbReference type="Pfam" id="PF00067">
    <property type="entry name" value="p450"/>
    <property type="match status" value="2"/>
</dbReference>
<keyword evidence="6 8" id="KW-0503">Monooxygenase</keyword>
<evidence type="ECO:0000256" key="5">
    <source>
        <dbReference type="ARBA" id="ARBA00023004"/>
    </source>
</evidence>
<keyword evidence="5 7" id="KW-0408">Iron</keyword>
<dbReference type="GO" id="GO:0004497">
    <property type="term" value="F:monooxygenase activity"/>
    <property type="evidence" value="ECO:0007669"/>
    <property type="project" value="UniProtKB-KW"/>
</dbReference>
<dbReference type="PRINTS" id="PR00385">
    <property type="entry name" value="P450"/>
</dbReference>
<dbReference type="InterPro" id="IPR001128">
    <property type="entry name" value="Cyt_P450"/>
</dbReference>
<comment type="similarity">
    <text evidence="2 8">Belongs to the cytochrome P450 family.</text>
</comment>
<feature type="binding site" description="axial binding residue" evidence="7">
    <location>
        <position position="521"/>
    </location>
    <ligand>
        <name>heme</name>
        <dbReference type="ChEBI" id="CHEBI:30413"/>
    </ligand>
    <ligandPart>
        <name>Fe</name>
        <dbReference type="ChEBI" id="CHEBI:18248"/>
    </ligandPart>
</feature>
<dbReference type="PROSITE" id="PS00086">
    <property type="entry name" value="CYTOCHROME_P450"/>
    <property type="match status" value="1"/>
</dbReference>
<dbReference type="Gene3D" id="1.10.630.10">
    <property type="entry name" value="Cytochrome P450"/>
    <property type="match status" value="1"/>
</dbReference>
<keyword evidence="9" id="KW-0812">Transmembrane</keyword>
<dbReference type="SUPFAM" id="SSF48264">
    <property type="entry name" value="Cytochrome P450"/>
    <property type="match status" value="1"/>
</dbReference>
<proteinExistence type="inferred from homology"/>
<name>A0A9P9J4F8_9HYPO</name>
<evidence type="ECO:0000256" key="7">
    <source>
        <dbReference type="PIRSR" id="PIRSR602403-1"/>
    </source>
</evidence>
<keyword evidence="9" id="KW-1133">Transmembrane helix</keyword>
<keyword evidence="11" id="KW-1185">Reference proteome</keyword>
<sequence length="575" mass="65577">MIFFGHGAVLMLTVCGAIITITLALYRSYTRTRTGPLPKIPYNHKALSRFLGDVPDIKRAKYRRPWIWSQPKIHGSPLAQLFLNPFEQPSVVVSDYREVVDICSRRLKEFDRGTRNKECVGLTAPNFHMTMESRDPRFKVHRELLRDLMTPAFLNEVSAPRLYERTATLIELWMLKIDKGRGMPFSAVDDLFLAALDIISSVTFGLDEGCGTLQKETSHLRQLEYIMSPGANGAVDFPRAPTDPETASLFDLADMIAVAQSSPFPWWSQHLALLKPKHAKAWWYRRRLIHRQTTKSVKRLKDGRGLNHECALDQLLWRELNAAKKADRQPDFYSPIIRDELIGYLLGGHDTTATTLAWWVKYMSTQQRVQNRLRFELRQAHSHPVKEARWPTMREITSTAIPYLDAVIEETVRCAAVATLIIRTATCDTEILGYPIPKGVNVILPLTGPSMTEPALDIPEHTRTAASQRDKDRVPAWGDDIREFIPERWLKLDSGAEGIPTQVFCPNAGPNLAFSTGPRQCFGKKLAYMEMRVLMTLLIWNFEFGELDEQLNSDGIVERLVNIPKDCYVNLTRVY</sequence>
<keyword evidence="8" id="KW-0560">Oxidoreductase</keyword>
<dbReference type="PANTHER" id="PTHR24305:SF232">
    <property type="entry name" value="P450, PUTATIVE (EUROFUNG)-RELATED"/>
    <property type="match status" value="1"/>
</dbReference>
<gene>
    <name evidence="10" type="ORF">EDB81DRAFT_947680</name>
</gene>
<dbReference type="Proteomes" id="UP000738349">
    <property type="component" value="Unassembled WGS sequence"/>
</dbReference>